<accession>A0A6M1PYD1</accession>
<sequence length="57" mass="6406">MNDTGLAFEDAPGYLHQTAPAVDAILVTDEVLSGVGEKDKRIWIDWRPNWPLISVQR</sequence>
<gene>
    <name evidence="1" type="ORF">G5B47_22715</name>
</gene>
<evidence type="ECO:0000313" key="2">
    <source>
        <dbReference type="Proteomes" id="UP000480151"/>
    </source>
</evidence>
<organism evidence="1 2">
    <name type="scientific">Paenibacillus apii</name>
    <dbReference type="NCBI Taxonomy" id="1850370"/>
    <lineage>
        <taxon>Bacteria</taxon>
        <taxon>Bacillati</taxon>
        <taxon>Bacillota</taxon>
        <taxon>Bacilli</taxon>
        <taxon>Bacillales</taxon>
        <taxon>Paenibacillaceae</taxon>
        <taxon>Paenibacillus</taxon>
    </lineage>
</organism>
<dbReference type="AlphaFoldDB" id="A0A6M1PYD1"/>
<reference evidence="1 2" key="1">
    <citation type="submission" date="2020-02" db="EMBL/GenBank/DDBJ databases">
        <authorList>
            <person name="Gao J."/>
            <person name="Sun J."/>
        </authorList>
    </citation>
    <scope>NUCLEOTIDE SEQUENCE [LARGE SCALE GENOMIC DNA]</scope>
    <source>
        <strain evidence="1 2">7124</strain>
    </source>
</reference>
<comment type="caution">
    <text evidence="1">The sequence shown here is derived from an EMBL/GenBank/DDBJ whole genome shotgun (WGS) entry which is preliminary data.</text>
</comment>
<keyword evidence="2" id="KW-1185">Reference proteome</keyword>
<dbReference type="Proteomes" id="UP000480151">
    <property type="component" value="Unassembled WGS sequence"/>
</dbReference>
<protein>
    <submittedName>
        <fullName evidence="1">Uncharacterized protein</fullName>
    </submittedName>
</protein>
<dbReference type="RefSeq" id="WP_165103277.1">
    <property type="nucleotide sequence ID" value="NZ_JAAKGU010000014.1"/>
</dbReference>
<name>A0A6M1PYD1_9BACL</name>
<dbReference type="EMBL" id="JAAKGU010000014">
    <property type="protein sequence ID" value="NGM85221.1"/>
    <property type="molecule type" value="Genomic_DNA"/>
</dbReference>
<proteinExistence type="predicted"/>
<evidence type="ECO:0000313" key="1">
    <source>
        <dbReference type="EMBL" id="NGM85221.1"/>
    </source>
</evidence>